<comment type="caution">
    <text evidence="2">The sequence shown here is derived from an EMBL/GenBank/DDBJ whole genome shotgun (WGS) entry which is preliminary data.</text>
</comment>
<proteinExistence type="predicted"/>
<sequence>MSDNLDIEKEKRIKREMTRLNSLLKNLDPKKKRAISSLIKNAAFMAVTLEDLQEEINKNGVTEQYQNGANQFGIKKSSAVEVYNTMIKNHVQVMKQLTDLLPKEQPKEEDDGFDEFVADK</sequence>
<evidence type="ECO:0000313" key="2">
    <source>
        <dbReference type="EMBL" id="OOR05798.1"/>
    </source>
</evidence>
<gene>
    <name evidence="2" type="ORF">BW900_15840</name>
</gene>
<evidence type="ECO:0000313" key="3">
    <source>
        <dbReference type="Proteomes" id="UP000190696"/>
    </source>
</evidence>
<feature type="region of interest" description="Disordered" evidence="1">
    <location>
        <begin position="101"/>
        <end position="120"/>
    </location>
</feature>
<accession>A0A1S9T734</accession>
<reference evidence="2 3" key="1">
    <citation type="submission" date="2017-01" db="EMBL/GenBank/DDBJ databases">
        <title>Bacillus cereus isolates.</title>
        <authorList>
            <person name="Beno S.M."/>
        </authorList>
    </citation>
    <scope>NUCLEOTIDE SEQUENCE [LARGE SCALE GENOMIC DNA]</scope>
    <source>
        <strain evidence="2 3">FSL W7-1108</strain>
    </source>
</reference>
<evidence type="ECO:0000256" key="1">
    <source>
        <dbReference type="SAM" id="MobiDB-lite"/>
    </source>
</evidence>
<dbReference type="EMBL" id="MUAI01000012">
    <property type="protein sequence ID" value="OOR05798.1"/>
    <property type="molecule type" value="Genomic_DNA"/>
</dbReference>
<protein>
    <submittedName>
        <fullName evidence="2">Uncharacterized protein</fullName>
    </submittedName>
</protein>
<dbReference type="AlphaFoldDB" id="A0A1S9T734"/>
<feature type="compositionally biased region" description="Acidic residues" evidence="1">
    <location>
        <begin position="107"/>
        <end position="120"/>
    </location>
</feature>
<dbReference type="Proteomes" id="UP000190696">
    <property type="component" value="Unassembled WGS sequence"/>
</dbReference>
<name>A0A1S9T734_BACMY</name>
<dbReference type="RefSeq" id="WP_078176353.1">
    <property type="nucleotide sequence ID" value="NZ_JBCMNA010000001.1"/>
</dbReference>
<organism evidence="2 3">
    <name type="scientific">Bacillus mycoides</name>
    <dbReference type="NCBI Taxonomy" id="1405"/>
    <lineage>
        <taxon>Bacteria</taxon>
        <taxon>Bacillati</taxon>
        <taxon>Bacillota</taxon>
        <taxon>Bacilli</taxon>
        <taxon>Bacillales</taxon>
        <taxon>Bacillaceae</taxon>
        <taxon>Bacillus</taxon>
        <taxon>Bacillus cereus group</taxon>
    </lineage>
</organism>